<accession>A0ABT4D9V7</accession>
<dbReference type="Pfam" id="PF08867">
    <property type="entry name" value="FRG"/>
    <property type="match status" value="1"/>
</dbReference>
<dbReference type="InterPro" id="IPR014966">
    <property type="entry name" value="FRG-dom"/>
</dbReference>
<evidence type="ECO:0000259" key="1">
    <source>
        <dbReference type="SMART" id="SM00901"/>
    </source>
</evidence>
<feature type="domain" description="FRG" evidence="1">
    <location>
        <begin position="19"/>
        <end position="125"/>
    </location>
</feature>
<dbReference type="Proteomes" id="UP001144612">
    <property type="component" value="Unassembled WGS sequence"/>
</dbReference>
<evidence type="ECO:0000313" key="2">
    <source>
        <dbReference type="EMBL" id="MCY6958428.1"/>
    </source>
</evidence>
<comment type="caution">
    <text evidence="2">The sequence shown here is derived from an EMBL/GenBank/DDBJ whole genome shotgun (WGS) entry which is preliminary data.</text>
</comment>
<dbReference type="EMBL" id="JAPQFJ010000006">
    <property type="protein sequence ID" value="MCY6958428.1"/>
    <property type="molecule type" value="Genomic_DNA"/>
</dbReference>
<protein>
    <submittedName>
        <fullName evidence="2">FRG domain-containing protein</fullName>
    </submittedName>
</protein>
<keyword evidence="3" id="KW-1185">Reference proteome</keyword>
<proteinExistence type="predicted"/>
<reference evidence="2" key="1">
    <citation type="submission" date="2022-12" db="EMBL/GenBank/DDBJ databases">
        <title>Clostridium sp. nov., isolated from industrial wastewater.</title>
        <authorList>
            <person name="Jiayan W."/>
        </authorList>
    </citation>
    <scope>NUCLEOTIDE SEQUENCE</scope>
    <source>
        <strain evidence="2">ZC22-4</strain>
    </source>
</reference>
<gene>
    <name evidence="2" type="ORF">OW729_07410</name>
</gene>
<name>A0ABT4D9V7_9CLOT</name>
<evidence type="ECO:0000313" key="3">
    <source>
        <dbReference type="Proteomes" id="UP001144612"/>
    </source>
</evidence>
<organism evidence="2 3">
    <name type="scientific">Clostridium brassicae</name>
    <dbReference type="NCBI Taxonomy" id="2999072"/>
    <lineage>
        <taxon>Bacteria</taxon>
        <taxon>Bacillati</taxon>
        <taxon>Bacillota</taxon>
        <taxon>Clostridia</taxon>
        <taxon>Eubacteriales</taxon>
        <taxon>Clostridiaceae</taxon>
        <taxon>Clostridium</taxon>
    </lineage>
</organism>
<dbReference type="SMART" id="SM00901">
    <property type="entry name" value="FRG"/>
    <property type="match status" value="1"/>
</dbReference>
<sequence>MKYKIRSVAEYLSLIEQKGLTNYIFRGQNEPYWGIQASGFRPYMGSWSTDRFYDLDQMTTDFYNKVTRHLTEEEKRHFLAYSQHHGLPTNLVDFSYSPLIALFFACYGKSSPKFSLEELVNKNAYEAIEDLKNNKSTQGMLIHNIINLLQKDYYSQYSQIYLILKEKLIDATEIMVEYNNKNIFDLIENNSNVQVWLCNELEKKLFKNPDLVTEWLTNIITVYEENKISVIEGVHQLPPLSDEKHKNDLKKYKIKIKSQKSKNNSIKELFIYLKDKIYDESITHADMYHMESYQIEYAKVESLAAKIYLALIINMIQVIKNSHLKVWFKLDVYFSYNPPEIFDRISNQKGIFINQPYVYEIDDMYNYGNLIYQYIEPDITIEVDEYNKILAELNYLGVNSGSVYNDLDNVARAVKYTHDQNLYNYKVKVEKFD</sequence>
<dbReference type="RefSeq" id="WP_268060845.1">
    <property type="nucleotide sequence ID" value="NZ_JAPQFJ010000006.1"/>
</dbReference>